<feature type="non-terminal residue" evidence="2">
    <location>
        <position position="98"/>
    </location>
</feature>
<dbReference type="EMBL" id="UINC01095960">
    <property type="protein sequence ID" value="SVC52449.1"/>
    <property type="molecule type" value="Genomic_DNA"/>
</dbReference>
<dbReference type="InterPro" id="IPR016208">
    <property type="entry name" value="Ald_Oxase/xanthine_DH-like"/>
</dbReference>
<accession>A0A382MUB0</accession>
<dbReference type="InterPro" id="IPR036856">
    <property type="entry name" value="Ald_Oxase/Xan_DH_a/b_sf"/>
</dbReference>
<dbReference type="SMART" id="SM01008">
    <property type="entry name" value="Ald_Xan_dh_C"/>
    <property type="match status" value="1"/>
</dbReference>
<evidence type="ECO:0000259" key="1">
    <source>
        <dbReference type="SMART" id="SM01008"/>
    </source>
</evidence>
<dbReference type="AlphaFoldDB" id="A0A382MUB0"/>
<evidence type="ECO:0000313" key="2">
    <source>
        <dbReference type="EMBL" id="SVC52449.1"/>
    </source>
</evidence>
<dbReference type="GO" id="GO:0016491">
    <property type="term" value="F:oxidoreductase activity"/>
    <property type="evidence" value="ECO:0007669"/>
    <property type="project" value="InterPro"/>
</dbReference>
<dbReference type="PANTHER" id="PTHR11908">
    <property type="entry name" value="XANTHINE DEHYDROGENASE"/>
    <property type="match status" value="1"/>
</dbReference>
<name>A0A382MUB0_9ZZZZ</name>
<sequence>MTTTYAVVGKPVTRQEGPDKVLGTFLYSADVNLPGMIWGKVLRSPFPHAKIVKIDASKALAMPGVHAVITGHDTLGMRIGRSVRDVPLLAEDEVRFVG</sequence>
<gene>
    <name evidence="2" type="ORF">METZ01_LOCUS305303</name>
</gene>
<reference evidence="2" key="1">
    <citation type="submission" date="2018-05" db="EMBL/GenBank/DDBJ databases">
        <authorList>
            <person name="Lanie J.A."/>
            <person name="Ng W.-L."/>
            <person name="Kazmierczak K.M."/>
            <person name="Andrzejewski T.M."/>
            <person name="Davidsen T.M."/>
            <person name="Wayne K.J."/>
            <person name="Tettelin H."/>
            <person name="Glass J.I."/>
            <person name="Rusch D."/>
            <person name="Podicherti R."/>
            <person name="Tsui H.-C.T."/>
            <person name="Winkler M.E."/>
        </authorList>
    </citation>
    <scope>NUCLEOTIDE SEQUENCE</scope>
</reference>
<organism evidence="2">
    <name type="scientific">marine metagenome</name>
    <dbReference type="NCBI Taxonomy" id="408172"/>
    <lineage>
        <taxon>unclassified sequences</taxon>
        <taxon>metagenomes</taxon>
        <taxon>ecological metagenomes</taxon>
    </lineage>
</organism>
<dbReference type="GO" id="GO:0005506">
    <property type="term" value="F:iron ion binding"/>
    <property type="evidence" value="ECO:0007669"/>
    <property type="project" value="InterPro"/>
</dbReference>
<dbReference type="Gene3D" id="3.90.1170.50">
    <property type="entry name" value="Aldehyde oxidase/xanthine dehydrogenase, a/b hammerhead"/>
    <property type="match status" value="1"/>
</dbReference>
<feature type="domain" description="Aldehyde oxidase/xanthine dehydrogenase a/b hammerhead" evidence="1">
    <location>
        <begin position="22"/>
        <end position="97"/>
    </location>
</feature>
<protein>
    <recommendedName>
        <fullName evidence="1">Aldehyde oxidase/xanthine dehydrogenase a/b hammerhead domain-containing protein</fullName>
    </recommendedName>
</protein>
<dbReference type="PANTHER" id="PTHR11908:SF157">
    <property type="entry name" value="XANTHINE DEHYDROGENASE SUBUNIT D-RELATED"/>
    <property type="match status" value="1"/>
</dbReference>
<dbReference type="InterPro" id="IPR000674">
    <property type="entry name" value="Ald_Oxase/Xan_DH_a/b"/>
</dbReference>
<dbReference type="SUPFAM" id="SSF54665">
    <property type="entry name" value="CO dehydrogenase molybdoprotein N-domain-like"/>
    <property type="match status" value="1"/>
</dbReference>
<proteinExistence type="predicted"/>
<dbReference type="Pfam" id="PF01315">
    <property type="entry name" value="Ald_Xan_dh_C"/>
    <property type="match status" value="1"/>
</dbReference>